<dbReference type="Gene3D" id="3.30.420.10">
    <property type="entry name" value="Ribonuclease H-like superfamily/Ribonuclease H"/>
    <property type="match status" value="1"/>
</dbReference>
<dbReference type="CDD" id="cd06222">
    <property type="entry name" value="RNase_H_like"/>
    <property type="match status" value="1"/>
</dbReference>
<dbReference type="GO" id="GO:0003676">
    <property type="term" value="F:nucleic acid binding"/>
    <property type="evidence" value="ECO:0007669"/>
    <property type="project" value="InterPro"/>
</dbReference>
<dbReference type="EMBL" id="OU503037">
    <property type="protein sequence ID" value="CAI9756944.1"/>
    <property type="molecule type" value="Genomic_DNA"/>
</dbReference>
<dbReference type="Proteomes" id="UP000834106">
    <property type="component" value="Chromosome 2"/>
</dbReference>
<dbReference type="SUPFAM" id="SSF53098">
    <property type="entry name" value="Ribonuclease H-like"/>
    <property type="match status" value="1"/>
</dbReference>
<proteinExistence type="predicted"/>
<dbReference type="Pfam" id="PF13456">
    <property type="entry name" value="RVT_3"/>
    <property type="match status" value="1"/>
</dbReference>
<dbReference type="InterPro" id="IPR012337">
    <property type="entry name" value="RNaseH-like_sf"/>
</dbReference>
<protein>
    <recommendedName>
        <fullName evidence="1">RNase H type-1 domain-containing protein</fullName>
    </recommendedName>
</protein>
<name>A0AAD1YST9_9LAMI</name>
<keyword evidence="3" id="KW-1185">Reference proteome</keyword>
<dbReference type="InterPro" id="IPR053151">
    <property type="entry name" value="RNase_H-like"/>
</dbReference>
<accession>A0AAD1YST9</accession>
<dbReference type="InterPro" id="IPR044730">
    <property type="entry name" value="RNase_H-like_dom_plant"/>
</dbReference>
<reference evidence="2" key="1">
    <citation type="submission" date="2023-05" db="EMBL/GenBank/DDBJ databases">
        <authorList>
            <person name="Huff M."/>
        </authorList>
    </citation>
    <scope>NUCLEOTIDE SEQUENCE</scope>
</reference>
<dbReference type="InterPro" id="IPR002156">
    <property type="entry name" value="RNaseH_domain"/>
</dbReference>
<dbReference type="PROSITE" id="PS50879">
    <property type="entry name" value="RNASE_H_1"/>
    <property type="match status" value="1"/>
</dbReference>
<evidence type="ECO:0000259" key="1">
    <source>
        <dbReference type="PROSITE" id="PS50879"/>
    </source>
</evidence>
<evidence type="ECO:0000313" key="2">
    <source>
        <dbReference type="EMBL" id="CAI9756944.1"/>
    </source>
</evidence>
<dbReference type="AlphaFoldDB" id="A0AAD1YST9"/>
<organism evidence="2 3">
    <name type="scientific">Fraxinus pennsylvanica</name>
    <dbReference type="NCBI Taxonomy" id="56036"/>
    <lineage>
        <taxon>Eukaryota</taxon>
        <taxon>Viridiplantae</taxon>
        <taxon>Streptophyta</taxon>
        <taxon>Embryophyta</taxon>
        <taxon>Tracheophyta</taxon>
        <taxon>Spermatophyta</taxon>
        <taxon>Magnoliopsida</taxon>
        <taxon>eudicotyledons</taxon>
        <taxon>Gunneridae</taxon>
        <taxon>Pentapetalae</taxon>
        <taxon>asterids</taxon>
        <taxon>lamiids</taxon>
        <taxon>Lamiales</taxon>
        <taxon>Oleaceae</taxon>
        <taxon>Oleeae</taxon>
        <taxon>Fraxinus</taxon>
    </lineage>
</organism>
<dbReference type="GO" id="GO:0004523">
    <property type="term" value="F:RNA-DNA hybrid ribonuclease activity"/>
    <property type="evidence" value="ECO:0007669"/>
    <property type="project" value="InterPro"/>
</dbReference>
<evidence type="ECO:0000313" key="3">
    <source>
        <dbReference type="Proteomes" id="UP000834106"/>
    </source>
</evidence>
<dbReference type="PANTHER" id="PTHR47723">
    <property type="entry name" value="OS05G0353850 PROTEIN"/>
    <property type="match status" value="1"/>
</dbReference>
<sequence length="181" mass="20571">MEGNRESAEEVSKSILFVSWRKPVIGWVKHNVDGSSIGNSGPFGGGGVIRDHYGNLVVSLCVKYGHGSNNEVELRAVIFGVELCKEMVFQGVEIECDSAVVVNWFTHNLCKIWYLWDYWDELLNLLSGISFTISHQYREDNRAADLLANGLMMRYMHLDQIPKLLRGIIHMNKLGFPNIRQ</sequence>
<dbReference type="PANTHER" id="PTHR47723:SF19">
    <property type="entry name" value="POLYNUCLEOTIDYL TRANSFERASE, RIBONUCLEASE H-LIKE SUPERFAMILY PROTEIN"/>
    <property type="match status" value="1"/>
</dbReference>
<gene>
    <name evidence="2" type="ORF">FPE_LOCUS4374</name>
</gene>
<feature type="domain" description="RNase H type-1" evidence="1">
    <location>
        <begin position="24"/>
        <end position="153"/>
    </location>
</feature>
<dbReference type="InterPro" id="IPR036397">
    <property type="entry name" value="RNaseH_sf"/>
</dbReference>